<protein>
    <recommendedName>
        <fullName evidence="1">Gelsolin-like domain-containing protein</fullName>
    </recommendedName>
</protein>
<dbReference type="Proteomes" id="UP001293593">
    <property type="component" value="Unassembled WGS sequence"/>
</dbReference>
<name>A0AAE1TAH8_9FABA</name>
<reference evidence="2" key="1">
    <citation type="submission" date="2023-10" db="EMBL/GenBank/DDBJ databases">
        <title>Chromosome-level genome of the transformable northern wattle, Acacia crassicarpa.</title>
        <authorList>
            <person name="Massaro I."/>
            <person name="Sinha N.R."/>
            <person name="Poethig S."/>
            <person name="Leichty A.R."/>
        </authorList>
    </citation>
    <scope>NUCLEOTIDE SEQUENCE</scope>
    <source>
        <strain evidence="2">Acra3RX</strain>
        <tissue evidence="2">Leaf</tissue>
    </source>
</reference>
<evidence type="ECO:0000259" key="1">
    <source>
        <dbReference type="Pfam" id="PF00626"/>
    </source>
</evidence>
<sequence>MLCQAGKDALSKEMLESDKCYMLDCGPEIYVWMGRQTLLTERKTSISAVENFLRNEGRSNGTHMTFLSEGLESNIFRLYFGNWPKTVDTTLYEEGREKVADWQV</sequence>
<dbReference type="InterPro" id="IPR007123">
    <property type="entry name" value="Gelsolin-like_dom"/>
</dbReference>
<dbReference type="PANTHER" id="PTHR11977:SF25">
    <property type="entry name" value="VILLIN-1"/>
    <property type="match status" value="1"/>
</dbReference>
<evidence type="ECO:0000313" key="3">
    <source>
        <dbReference type="Proteomes" id="UP001293593"/>
    </source>
</evidence>
<organism evidence="2 3">
    <name type="scientific">Acacia crassicarpa</name>
    <name type="common">northern wattle</name>
    <dbReference type="NCBI Taxonomy" id="499986"/>
    <lineage>
        <taxon>Eukaryota</taxon>
        <taxon>Viridiplantae</taxon>
        <taxon>Streptophyta</taxon>
        <taxon>Embryophyta</taxon>
        <taxon>Tracheophyta</taxon>
        <taxon>Spermatophyta</taxon>
        <taxon>Magnoliopsida</taxon>
        <taxon>eudicotyledons</taxon>
        <taxon>Gunneridae</taxon>
        <taxon>Pentapetalae</taxon>
        <taxon>rosids</taxon>
        <taxon>fabids</taxon>
        <taxon>Fabales</taxon>
        <taxon>Fabaceae</taxon>
        <taxon>Caesalpinioideae</taxon>
        <taxon>mimosoid clade</taxon>
        <taxon>Acacieae</taxon>
        <taxon>Acacia</taxon>
    </lineage>
</organism>
<comment type="caution">
    <text evidence="2">The sequence shown here is derived from an EMBL/GenBank/DDBJ whole genome shotgun (WGS) entry which is preliminary data.</text>
</comment>
<dbReference type="InterPro" id="IPR007122">
    <property type="entry name" value="Villin/Gelsolin"/>
</dbReference>
<dbReference type="InterPro" id="IPR029006">
    <property type="entry name" value="ADF-H/Gelsolin-like_dom_sf"/>
</dbReference>
<dbReference type="SMART" id="SM00262">
    <property type="entry name" value="GEL"/>
    <property type="match status" value="1"/>
</dbReference>
<dbReference type="GO" id="GO:0051015">
    <property type="term" value="F:actin filament binding"/>
    <property type="evidence" value="ECO:0007669"/>
    <property type="project" value="InterPro"/>
</dbReference>
<dbReference type="SUPFAM" id="SSF55753">
    <property type="entry name" value="Actin depolymerizing proteins"/>
    <property type="match status" value="1"/>
</dbReference>
<dbReference type="Pfam" id="PF00626">
    <property type="entry name" value="Gelsolin"/>
    <property type="match status" value="1"/>
</dbReference>
<evidence type="ECO:0000313" key="2">
    <source>
        <dbReference type="EMBL" id="KAK4278582.1"/>
    </source>
</evidence>
<accession>A0AAE1TAH8</accession>
<dbReference type="PANTHER" id="PTHR11977">
    <property type="entry name" value="VILLIN"/>
    <property type="match status" value="1"/>
</dbReference>
<dbReference type="EMBL" id="JAWXYG010000003">
    <property type="protein sequence ID" value="KAK4278582.1"/>
    <property type="molecule type" value="Genomic_DNA"/>
</dbReference>
<proteinExistence type="predicted"/>
<dbReference type="Gene3D" id="3.40.20.10">
    <property type="entry name" value="Severin"/>
    <property type="match status" value="1"/>
</dbReference>
<feature type="domain" description="Gelsolin-like" evidence="1">
    <location>
        <begin position="9"/>
        <end position="53"/>
    </location>
</feature>
<dbReference type="AlphaFoldDB" id="A0AAE1TAH8"/>
<keyword evidence="3" id="KW-1185">Reference proteome</keyword>
<gene>
    <name evidence="2" type="ORF">QN277_016411</name>
</gene>